<comment type="similarity">
    <text evidence="6">Belongs to the peptidase M48 family.</text>
</comment>
<dbReference type="InterPro" id="IPR051156">
    <property type="entry name" value="Mito/Outer_Membr_Metalloprot"/>
</dbReference>
<dbReference type="EMBL" id="CP123584">
    <property type="protein sequence ID" value="WZK90521.1"/>
    <property type="molecule type" value="Genomic_DNA"/>
</dbReference>
<dbReference type="RefSeq" id="WP_406649344.1">
    <property type="nucleotide sequence ID" value="NZ_CP123584.1"/>
</dbReference>
<gene>
    <name evidence="8" type="ORF">QEZ52_08235</name>
</gene>
<dbReference type="PANTHER" id="PTHR22726:SF1">
    <property type="entry name" value="METALLOENDOPEPTIDASE OMA1, MITOCHONDRIAL"/>
    <property type="match status" value="1"/>
</dbReference>
<evidence type="ECO:0000256" key="2">
    <source>
        <dbReference type="ARBA" id="ARBA00022723"/>
    </source>
</evidence>
<dbReference type="Proteomes" id="UP001623232">
    <property type="component" value="Chromosome"/>
</dbReference>
<dbReference type="Gene3D" id="3.30.2010.10">
    <property type="entry name" value="Metalloproteases ('zincins'), catalytic domain"/>
    <property type="match status" value="1"/>
</dbReference>
<organism evidence="8 9">
    <name type="scientific">Aliisedimentitalea scapharcae</name>
    <dbReference type="NCBI Taxonomy" id="1524259"/>
    <lineage>
        <taxon>Bacteria</taxon>
        <taxon>Pseudomonadati</taxon>
        <taxon>Pseudomonadota</taxon>
        <taxon>Alphaproteobacteria</taxon>
        <taxon>Rhodobacterales</taxon>
        <taxon>Roseobacteraceae</taxon>
        <taxon>Aliisedimentitalea</taxon>
    </lineage>
</organism>
<dbReference type="CDD" id="cd07324">
    <property type="entry name" value="M48C_Oma1-like"/>
    <property type="match status" value="1"/>
</dbReference>
<proteinExistence type="inferred from homology"/>
<evidence type="ECO:0000256" key="3">
    <source>
        <dbReference type="ARBA" id="ARBA00022801"/>
    </source>
</evidence>
<keyword evidence="2" id="KW-0479">Metal-binding</keyword>
<dbReference type="PROSITE" id="PS51257">
    <property type="entry name" value="PROKAR_LIPOPROTEIN"/>
    <property type="match status" value="1"/>
</dbReference>
<comment type="cofactor">
    <cofactor evidence="6">
        <name>Zn(2+)</name>
        <dbReference type="ChEBI" id="CHEBI:29105"/>
    </cofactor>
    <text evidence="6">Binds 1 zinc ion per subunit.</text>
</comment>
<name>A0ABZ2XWN6_9RHOB</name>
<evidence type="ECO:0000256" key="6">
    <source>
        <dbReference type="RuleBase" id="RU003983"/>
    </source>
</evidence>
<evidence type="ECO:0000256" key="1">
    <source>
        <dbReference type="ARBA" id="ARBA00022670"/>
    </source>
</evidence>
<keyword evidence="9" id="KW-1185">Reference proteome</keyword>
<evidence type="ECO:0000256" key="5">
    <source>
        <dbReference type="ARBA" id="ARBA00023049"/>
    </source>
</evidence>
<protein>
    <submittedName>
        <fullName evidence="8">M48 family metallopeptidase</fullName>
    </submittedName>
</protein>
<dbReference type="Pfam" id="PF01435">
    <property type="entry name" value="Peptidase_M48"/>
    <property type="match status" value="1"/>
</dbReference>
<dbReference type="PANTHER" id="PTHR22726">
    <property type="entry name" value="METALLOENDOPEPTIDASE OMA1"/>
    <property type="match status" value="1"/>
</dbReference>
<feature type="domain" description="Peptidase M48" evidence="7">
    <location>
        <begin position="125"/>
        <end position="250"/>
    </location>
</feature>
<evidence type="ECO:0000313" key="9">
    <source>
        <dbReference type="Proteomes" id="UP001623232"/>
    </source>
</evidence>
<evidence type="ECO:0000256" key="4">
    <source>
        <dbReference type="ARBA" id="ARBA00022833"/>
    </source>
</evidence>
<evidence type="ECO:0000313" key="8">
    <source>
        <dbReference type="EMBL" id="WZK90521.1"/>
    </source>
</evidence>
<keyword evidence="3 6" id="KW-0378">Hydrolase</keyword>
<evidence type="ECO:0000259" key="7">
    <source>
        <dbReference type="Pfam" id="PF01435"/>
    </source>
</evidence>
<accession>A0ABZ2XWN6</accession>
<keyword evidence="5 6" id="KW-0482">Metalloprotease</keyword>
<keyword evidence="4 6" id="KW-0862">Zinc</keyword>
<keyword evidence="1 6" id="KW-0645">Protease</keyword>
<dbReference type="InterPro" id="IPR001915">
    <property type="entry name" value="Peptidase_M48"/>
</dbReference>
<sequence length="269" mass="28674">MKRLFGIVPGLALALGLVACGPSYVLPRPDAAQLDRAARIYAQAQAAPPTRMLTDAQAESRFRRVEARVSPVAIATCKELAGQLDATDKGEIFCGVLLGIDTETDVPNAALFPILDEETQQVYPAIVVTQALLKLTRNDDEAAFVLAHEYGHLLGGHIQKQYQQIMSGTVLGNLLGGGNIGAQIASQAYSGKYELEGDAFGTRIAYAAGYDPIKGAQIFARLAAEAENSGESHPALFETHPPDVERIAMVLATLAQIQAGIDPTRKVLH</sequence>
<reference evidence="8 9" key="1">
    <citation type="submission" date="2023-04" db="EMBL/GenBank/DDBJ databases">
        <title>Complete genome sequence of Alisedimentitalea scapharcae.</title>
        <authorList>
            <person name="Rong J.-C."/>
            <person name="Yi M.-L."/>
            <person name="Zhao Q."/>
        </authorList>
    </citation>
    <scope>NUCLEOTIDE SEQUENCE [LARGE SCALE GENOMIC DNA]</scope>
    <source>
        <strain evidence="8 9">KCTC 42119</strain>
    </source>
</reference>